<name>A0A7M7KB47_VARDE</name>
<protein>
    <submittedName>
        <fullName evidence="1">Uncharacterized protein</fullName>
    </submittedName>
</protein>
<evidence type="ECO:0000313" key="1">
    <source>
        <dbReference type="EnsemblMetazoa" id="XP_022664298"/>
    </source>
</evidence>
<keyword evidence="2" id="KW-1185">Reference proteome</keyword>
<dbReference type="EnsemblMetazoa" id="XM_022808563">
    <property type="protein sequence ID" value="XP_022664298"/>
    <property type="gene ID" value="LOC111251700"/>
</dbReference>
<dbReference type="GeneID" id="111251700"/>
<accession>A0A7M7KB47</accession>
<dbReference type="Proteomes" id="UP000594260">
    <property type="component" value="Unplaced"/>
</dbReference>
<dbReference type="RefSeq" id="XP_022664298.1">
    <property type="nucleotide sequence ID" value="XM_022808563.1"/>
</dbReference>
<organism evidence="1 2">
    <name type="scientific">Varroa destructor</name>
    <name type="common">Honeybee mite</name>
    <dbReference type="NCBI Taxonomy" id="109461"/>
    <lineage>
        <taxon>Eukaryota</taxon>
        <taxon>Metazoa</taxon>
        <taxon>Ecdysozoa</taxon>
        <taxon>Arthropoda</taxon>
        <taxon>Chelicerata</taxon>
        <taxon>Arachnida</taxon>
        <taxon>Acari</taxon>
        <taxon>Parasitiformes</taxon>
        <taxon>Mesostigmata</taxon>
        <taxon>Gamasina</taxon>
        <taxon>Dermanyssoidea</taxon>
        <taxon>Varroidae</taxon>
        <taxon>Varroa</taxon>
    </lineage>
</organism>
<dbReference type="AlphaFoldDB" id="A0A7M7KB47"/>
<proteinExistence type="predicted"/>
<evidence type="ECO:0000313" key="2">
    <source>
        <dbReference type="Proteomes" id="UP000594260"/>
    </source>
</evidence>
<reference evidence="1" key="1">
    <citation type="submission" date="2021-01" db="UniProtKB">
        <authorList>
            <consortium name="EnsemblMetazoa"/>
        </authorList>
    </citation>
    <scope>IDENTIFICATION</scope>
</reference>
<sequence>MNSIIYFFKSYVLADRSRYDPDIYWAMEPYKKDLFWHLREIRHSKRSVNKPSAAMPDVDVLDPSLLTQKCSPSELDELRILEICVNPLLTSNHKHFPYYSQNTIVCEDRSLRRGGHLYFLEYEPQLQDGLSEDCSTVSTILLRQLTWFLSLFSPSAESRSVVAALRRNRFLKCDVLQSLYLPDTYPDRKFVLGFAIK</sequence>